<name>A0A974WEP2_9BACT</name>
<organism evidence="2 3">
    <name type="scientific">Fulvivirga lutea</name>
    <dbReference type="NCBI Taxonomy" id="2810512"/>
    <lineage>
        <taxon>Bacteria</taxon>
        <taxon>Pseudomonadati</taxon>
        <taxon>Bacteroidota</taxon>
        <taxon>Cytophagia</taxon>
        <taxon>Cytophagales</taxon>
        <taxon>Fulvivirgaceae</taxon>
        <taxon>Fulvivirga</taxon>
    </lineage>
</organism>
<dbReference type="InterPro" id="IPR052715">
    <property type="entry name" value="RAYT_transposase"/>
</dbReference>
<dbReference type="GO" id="GO:0006313">
    <property type="term" value="P:DNA transposition"/>
    <property type="evidence" value="ECO:0007669"/>
    <property type="project" value="InterPro"/>
</dbReference>
<dbReference type="SMART" id="SM01321">
    <property type="entry name" value="Y1_Tnp"/>
    <property type="match status" value="1"/>
</dbReference>
<dbReference type="InterPro" id="IPR002686">
    <property type="entry name" value="Transposase_17"/>
</dbReference>
<gene>
    <name evidence="2" type="ORF">JR347_11630</name>
</gene>
<dbReference type="GO" id="GO:0043565">
    <property type="term" value="F:sequence-specific DNA binding"/>
    <property type="evidence" value="ECO:0007669"/>
    <property type="project" value="TreeGrafter"/>
</dbReference>
<dbReference type="AlphaFoldDB" id="A0A974WEP2"/>
<dbReference type="EMBL" id="CP070608">
    <property type="protein sequence ID" value="QSE96259.1"/>
    <property type="molecule type" value="Genomic_DNA"/>
</dbReference>
<dbReference type="PANTHER" id="PTHR36966">
    <property type="entry name" value="REP-ASSOCIATED TYROSINE TRANSPOSASE"/>
    <property type="match status" value="1"/>
</dbReference>
<evidence type="ECO:0000313" key="3">
    <source>
        <dbReference type="Proteomes" id="UP000662783"/>
    </source>
</evidence>
<dbReference type="Gene3D" id="3.30.70.1290">
    <property type="entry name" value="Transposase IS200-like"/>
    <property type="match status" value="1"/>
</dbReference>
<dbReference type="PANTHER" id="PTHR36966:SF1">
    <property type="entry name" value="REP-ASSOCIATED TYROSINE TRANSPOSASE"/>
    <property type="match status" value="1"/>
</dbReference>
<dbReference type="InterPro" id="IPR036515">
    <property type="entry name" value="Transposase_17_sf"/>
</dbReference>
<reference evidence="2" key="1">
    <citation type="submission" date="2021-02" db="EMBL/GenBank/DDBJ databases">
        <title>Fulvivirga sp. S481 isolated from sea water.</title>
        <authorList>
            <person name="Bae S.S."/>
            <person name="Baek K."/>
        </authorList>
    </citation>
    <scope>NUCLEOTIDE SEQUENCE</scope>
    <source>
        <strain evidence="2">S481</strain>
    </source>
</reference>
<protein>
    <submittedName>
        <fullName evidence="2">Transposase</fullName>
    </submittedName>
</protein>
<dbReference type="Proteomes" id="UP000662783">
    <property type="component" value="Chromosome"/>
</dbReference>
<feature type="domain" description="Transposase IS200-like" evidence="1">
    <location>
        <begin position="15"/>
        <end position="157"/>
    </location>
</feature>
<proteinExistence type="predicted"/>
<sequence length="192" mass="23214">MKQRKSIRLPFYDYSWPGQYFITIVTKFREEHFGLPHRSTTQEEALRDIVENTWQEIFDANCQSLSHVLMPNHFHGVIEITNQENDQPIDHLDIKQRRRMKLSKLIGKFKMTSSKTINDYFEQQEGTRPFKWQPNYFERVVRNDRELDNIIRYIEDNPLKWEADLLHNKYPIKENDAMKHFMNSFSISKDDS</sequence>
<evidence type="ECO:0000313" key="2">
    <source>
        <dbReference type="EMBL" id="QSE96259.1"/>
    </source>
</evidence>
<dbReference type="Pfam" id="PF01797">
    <property type="entry name" value="Y1_Tnp"/>
    <property type="match status" value="1"/>
</dbReference>
<evidence type="ECO:0000259" key="1">
    <source>
        <dbReference type="SMART" id="SM01321"/>
    </source>
</evidence>
<dbReference type="GO" id="GO:0004803">
    <property type="term" value="F:transposase activity"/>
    <property type="evidence" value="ECO:0007669"/>
    <property type="project" value="InterPro"/>
</dbReference>
<dbReference type="RefSeq" id="WP_205720776.1">
    <property type="nucleotide sequence ID" value="NZ_CP070608.1"/>
</dbReference>
<dbReference type="SUPFAM" id="SSF143422">
    <property type="entry name" value="Transposase IS200-like"/>
    <property type="match status" value="1"/>
</dbReference>
<dbReference type="KEGG" id="fuv:JR347_11630"/>
<keyword evidence="3" id="KW-1185">Reference proteome</keyword>
<accession>A0A974WEP2</accession>